<keyword evidence="5" id="KW-0963">Cytoplasm</keyword>
<evidence type="ECO:0000313" key="8">
    <source>
        <dbReference type="Proteomes" id="UP000712007"/>
    </source>
</evidence>
<reference evidence="7" key="1">
    <citation type="submission" date="2020-10" db="EMBL/GenBank/DDBJ databases">
        <authorList>
            <person name="Gilroy R."/>
        </authorList>
    </citation>
    <scope>NUCLEOTIDE SEQUENCE</scope>
    <source>
        <strain evidence="7">3924</strain>
    </source>
</reference>
<sequence length="256" mass="27797">MERPLILVTNDDGIQAKGIREITVVAERYGDVAVVAPDGPRSAQSSALTLETPIRAVKVEEREGMVRYAVSGTPTDCVKLAVDKLITRRPALLISGINHGSNASINVIYSGTMGAAIEGCLHDIPSIGLSLWSHDKDADFSRCLPHFEEIIKKALAEPLPKGICLNVNAPRGDIKGVKVCRQADGRWANEYQQDSAPRPVPYYWLIGDFIYNTDGADGGYMPDQTALQEGYISVVPVHTDMTAYHVMGKIGGYESL</sequence>
<dbReference type="NCBIfam" id="TIGR00087">
    <property type="entry name" value="surE"/>
    <property type="match status" value="1"/>
</dbReference>
<dbReference type="NCBIfam" id="NF001492">
    <property type="entry name" value="PRK00346.2-2"/>
    <property type="match status" value="1"/>
</dbReference>
<dbReference type="GO" id="GO:0008253">
    <property type="term" value="F:5'-nucleotidase activity"/>
    <property type="evidence" value="ECO:0007669"/>
    <property type="project" value="UniProtKB-UniRule"/>
</dbReference>
<dbReference type="SUPFAM" id="SSF64167">
    <property type="entry name" value="SurE-like"/>
    <property type="match status" value="1"/>
</dbReference>
<dbReference type="HAMAP" id="MF_00060">
    <property type="entry name" value="SurE"/>
    <property type="match status" value="1"/>
</dbReference>
<dbReference type="InterPro" id="IPR002828">
    <property type="entry name" value="SurE-like_Pase/nucleotidase"/>
</dbReference>
<dbReference type="InterPro" id="IPR036523">
    <property type="entry name" value="SurE-like_sf"/>
</dbReference>
<feature type="binding site" evidence="5">
    <location>
        <position position="98"/>
    </location>
    <ligand>
        <name>a divalent metal cation</name>
        <dbReference type="ChEBI" id="CHEBI:60240"/>
    </ligand>
</feature>
<organism evidence="7 8">
    <name type="scientific">Candidatus Aphodosoma intestinipullorum</name>
    <dbReference type="NCBI Taxonomy" id="2840674"/>
    <lineage>
        <taxon>Bacteria</taxon>
        <taxon>Pseudomonadati</taxon>
        <taxon>Bacteroidota</taxon>
        <taxon>Bacteroidia</taxon>
        <taxon>Bacteroidales</taxon>
        <taxon>Candidatus Aphodosoma</taxon>
    </lineage>
</organism>
<evidence type="ECO:0000256" key="4">
    <source>
        <dbReference type="ARBA" id="ARBA00022801"/>
    </source>
</evidence>
<dbReference type="GO" id="GO:0046872">
    <property type="term" value="F:metal ion binding"/>
    <property type="evidence" value="ECO:0007669"/>
    <property type="project" value="UniProtKB-UniRule"/>
</dbReference>
<dbReference type="EMBL" id="JADIMV010000145">
    <property type="protein sequence ID" value="MBO8440694.1"/>
    <property type="molecule type" value="Genomic_DNA"/>
</dbReference>
<dbReference type="PANTHER" id="PTHR30457:SF0">
    <property type="entry name" value="PHOSPHATASE, PUTATIVE (AFU_ORTHOLOGUE AFUA_4G01070)-RELATED"/>
    <property type="match status" value="1"/>
</dbReference>
<dbReference type="PANTHER" id="PTHR30457">
    <property type="entry name" value="5'-NUCLEOTIDASE SURE"/>
    <property type="match status" value="1"/>
</dbReference>
<feature type="binding site" evidence="5">
    <location>
        <position position="12"/>
    </location>
    <ligand>
        <name>a divalent metal cation</name>
        <dbReference type="ChEBI" id="CHEBI:60240"/>
    </ligand>
</feature>
<evidence type="ECO:0000256" key="2">
    <source>
        <dbReference type="ARBA" id="ARBA00011062"/>
    </source>
</evidence>
<keyword evidence="3 5" id="KW-0479">Metal-binding</keyword>
<comment type="subcellular location">
    <subcellularLocation>
        <location evidence="5">Cytoplasm</location>
    </subcellularLocation>
</comment>
<dbReference type="EC" id="3.1.3.5" evidence="5"/>
<evidence type="ECO:0000256" key="3">
    <source>
        <dbReference type="ARBA" id="ARBA00022723"/>
    </source>
</evidence>
<keyword evidence="5" id="KW-0547">Nucleotide-binding</keyword>
<protein>
    <recommendedName>
        <fullName evidence="5">5'-nucleotidase SurE</fullName>
        <ecNumber evidence="5">3.1.3.5</ecNumber>
    </recommendedName>
    <alternativeName>
        <fullName evidence="5">Nucleoside 5'-monophosphate phosphohydrolase</fullName>
    </alternativeName>
</protein>
<keyword evidence="4 5" id="KW-0378">Hydrolase</keyword>
<comment type="similarity">
    <text evidence="2 5">Belongs to the SurE nucleotidase family.</text>
</comment>
<gene>
    <name evidence="5 7" type="primary">surE</name>
    <name evidence="7" type="ORF">IAC51_08620</name>
</gene>
<comment type="function">
    <text evidence="5">Nucleotidase that shows phosphatase activity on nucleoside 5'-monophosphates.</text>
</comment>
<reference evidence="7" key="2">
    <citation type="journal article" date="2021" name="PeerJ">
        <title>Extensive microbial diversity within the chicken gut microbiome revealed by metagenomics and culture.</title>
        <authorList>
            <person name="Gilroy R."/>
            <person name="Ravi A."/>
            <person name="Getino M."/>
            <person name="Pursley I."/>
            <person name="Horton D.L."/>
            <person name="Alikhan N.F."/>
            <person name="Baker D."/>
            <person name="Gharbi K."/>
            <person name="Hall N."/>
            <person name="Watson M."/>
            <person name="Adriaenssens E.M."/>
            <person name="Foster-Nyarko E."/>
            <person name="Jarju S."/>
            <person name="Secka A."/>
            <person name="Antonio M."/>
            <person name="Oren A."/>
            <person name="Chaudhuri R.R."/>
            <person name="La Ragione R."/>
            <person name="Hildebrand F."/>
            <person name="Pallen M.J."/>
        </authorList>
    </citation>
    <scope>NUCLEOTIDE SEQUENCE</scope>
    <source>
        <strain evidence="7">3924</strain>
    </source>
</reference>
<comment type="catalytic activity">
    <reaction evidence="1 5">
        <text>a ribonucleoside 5'-phosphate + H2O = a ribonucleoside + phosphate</text>
        <dbReference type="Rhea" id="RHEA:12484"/>
        <dbReference type="ChEBI" id="CHEBI:15377"/>
        <dbReference type="ChEBI" id="CHEBI:18254"/>
        <dbReference type="ChEBI" id="CHEBI:43474"/>
        <dbReference type="ChEBI" id="CHEBI:58043"/>
        <dbReference type="EC" id="3.1.3.5"/>
    </reaction>
</comment>
<dbReference type="Gene3D" id="3.40.1210.10">
    <property type="entry name" value="Survival protein SurE-like phosphatase/nucleotidase"/>
    <property type="match status" value="1"/>
</dbReference>
<accession>A0A940DNX6</accession>
<dbReference type="GO" id="GO:0005737">
    <property type="term" value="C:cytoplasm"/>
    <property type="evidence" value="ECO:0007669"/>
    <property type="project" value="UniProtKB-SubCell"/>
</dbReference>
<evidence type="ECO:0000256" key="5">
    <source>
        <dbReference type="HAMAP-Rule" id="MF_00060"/>
    </source>
</evidence>
<proteinExistence type="inferred from homology"/>
<dbReference type="InterPro" id="IPR030048">
    <property type="entry name" value="SurE"/>
</dbReference>
<evidence type="ECO:0000256" key="1">
    <source>
        <dbReference type="ARBA" id="ARBA00000815"/>
    </source>
</evidence>
<feature type="domain" description="Survival protein SurE-like phosphatase/nucleotidase" evidence="6">
    <location>
        <begin position="6"/>
        <end position="188"/>
    </location>
</feature>
<feature type="binding site" evidence="5">
    <location>
        <position position="11"/>
    </location>
    <ligand>
        <name>a divalent metal cation</name>
        <dbReference type="ChEBI" id="CHEBI:60240"/>
    </ligand>
</feature>
<name>A0A940DNX6_9BACT</name>
<evidence type="ECO:0000313" key="7">
    <source>
        <dbReference type="EMBL" id="MBO8440694.1"/>
    </source>
</evidence>
<comment type="cofactor">
    <cofactor evidence="5">
        <name>a divalent metal cation</name>
        <dbReference type="ChEBI" id="CHEBI:60240"/>
    </cofactor>
    <text evidence="5">Binds 1 divalent metal cation per subunit.</text>
</comment>
<evidence type="ECO:0000259" key="6">
    <source>
        <dbReference type="Pfam" id="PF01975"/>
    </source>
</evidence>
<dbReference type="Proteomes" id="UP000712007">
    <property type="component" value="Unassembled WGS sequence"/>
</dbReference>
<dbReference type="Pfam" id="PF01975">
    <property type="entry name" value="SurE"/>
    <property type="match status" value="1"/>
</dbReference>
<dbReference type="GO" id="GO:0000166">
    <property type="term" value="F:nucleotide binding"/>
    <property type="evidence" value="ECO:0007669"/>
    <property type="project" value="UniProtKB-KW"/>
</dbReference>
<comment type="caution">
    <text evidence="7">The sequence shown here is derived from an EMBL/GenBank/DDBJ whole genome shotgun (WGS) entry which is preliminary data.</text>
</comment>
<feature type="binding site" evidence="5">
    <location>
        <position position="42"/>
    </location>
    <ligand>
        <name>a divalent metal cation</name>
        <dbReference type="ChEBI" id="CHEBI:60240"/>
    </ligand>
</feature>
<dbReference type="AlphaFoldDB" id="A0A940DNX6"/>